<feature type="transmembrane region" description="Helical" evidence="6">
    <location>
        <begin position="302"/>
        <end position="322"/>
    </location>
</feature>
<keyword evidence="4 6" id="KW-1133">Transmembrane helix</keyword>
<dbReference type="Proteomes" id="UP000007264">
    <property type="component" value="Unassembled WGS sequence"/>
</dbReference>
<dbReference type="OrthoDB" id="420519at2759"/>
<evidence type="ECO:0000313" key="8">
    <source>
        <dbReference type="Proteomes" id="UP000007264"/>
    </source>
</evidence>
<dbReference type="PANTHER" id="PTHR12385">
    <property type="entry name" value="CHOLINE TRANSPORTER-LIKE (SLC FAMILY 44)"/>
    <property type="match status" value="1"/>
</dbReference>
<feature type="transmembrane region" description="Helical" evidence="6">
    <location>
        <begin position="183"/>
        <end position="207"/>
    </location>
</feature>
<feature type="transmembrane region" description="Helical" evidence="6">
    <location>
        <begin position="131"/>
        <end position="159"/>
    </location>
</feature>
<feature type="transmembrane region" description="Helical" evidence="6">
    <location>
        <begin position="343"/>
        <end position="362"/>
    </location>
</feature>
<comment type="function">
    <text evidence="6">Choline transporter.</text>
</comment>
<dbReference type="eggNOG" id="KOG1362">
    <property type="taxonomic scope" value="Eukaryota"/>
</dbReference>
<accession>I0YTU9</accession>
<dbReference type="Pfam" id="PF04515">
    <property type="entry name" value="Choline_transpo"/>
    <property type="match status" value="1"/>
</dbReference>
<keyword evidence="3 6" id="KW-0812">Transmembrane</keyword>
<dbReference type="PANTHER" id="PTHR12385:SF98">
    <property type="entry name" value="CHOLINE TRANSPORTER-LIKE PROTEIN"/>
    <property type="match status" value="1"/>
</dbReference>
<evidence type="ECO:0000313" key="7">
    <source>
        <dbReference type="EMBL" id="EIE21818.1"/>
    </source>
</evidence>
<dbReference type="RefSeq" id="XP_005646362.1">
    <property type="nucleotide sequence ID" value="XM_005646305.1"/>
</dbReference>
<gene>
    <name evidence="7" type="ORF">COCSUDRAFT_17211</name>
</gene>
<dbReference type="InterPro" id="IPR007603">
    <property type="entry name" value="Choline_transptr-like"/>
</dbReference>
<evidence type="ECO:0000256" key="6">
    <source>
        <dbReference type="RuleBase" id="RU368066"/>
    </source>
</evidence>
<organism evidence="7 8">
    <name type="scientific">Coccomyxa subellipsoidea (strain C-169)</name>
    <name type="common">Green microalga</name>
    <dbReference type="NCBI Taxonomy" id="574566"/>
    <lineage>
        <taxon>Eukaryota</taxon>
        <taxon>Viridiplantae</taxon>
        <taxon>Chlorophyta</taxon>
        <taxon>core chlorophytes</taxon>
        <taxon>Trebouxiophyceae</taxon>
        <taxon>Trebouxiophyceae incertae sedis</taxon>
        <taxon>Coccomyxaceae</taxon>
        <taxon>Coccomyxa</taxon>
        <taxon>Coccomyxa subellipsoidea</taxon>
    </lineage>
</organism>
<keyword evidence="5 6" id="KW-0472">Membrane</keyword>
<dbReference type="GO" id="GO:0005886">
    <property type="term" value="C:plasma membrane"/>
    <property type="evidence" value="ECO:0007669"/>
    <property type="project" value="UniProtKB-SubCell"/>
</dbReference>
<comment type="caution">
    <text evidence="7">The sequence shown here is derived from an EMBL/GenBank/DDBJ whole genome shotgun (WGS) entry which is preliminary data.</text>
</comment>
<evidence type="ECO:0000256" key="1">
    <source>
        <dbReference type="ARBA" id="ARBA00004141"/>
    </source>
</evidence>
<feature type="transmembrane region" description="Helical" evidence="6">
    <location>
        <begin position="259"/>
        <end position="282"/>
    </location>
</feature>
<evidence type="ECO:0000256" key="4">
    <source>
        <dbReference type="ARBA" id="ARBA00022989"/>
    </source>
</evidence>
<dbReference type="KEGG" id="csl:COCSUDRAFT_17211"/>
<comment type="subcellular location">
    <subcellularLocation>
        <location evidence="6">Cell membrane</location>
        <topology evidence="6">Multi-pass membrane protein</topology>
    </subcellularLocation>
    <subcellularLocation>
        <location evidence="1">Membrane</location>
        <topology evidence="1">Multi-pass membrane protein</topology>
    </subcellularLocation>
</comment>
<comment type="similarity">
    <text evidence="2 6">Belongs to the CTL (choline transporter-like) family.</text>
</comment>
<protein>
    <recommendedName>
        <fullName evidence="6">Choline transporter-like protein</fullName>
    </recommendedName>
</protein>
<feature type="transmembrane region" description="Helical" evidence="6">
    <location>
        <begin position="407"/>
        <end position="432"/>
    </location>
</feature>
<dbReference type="EMBL" id="AGSI01000011">
    <property type="protein sequence ID" value="EIE21818.1"/>
    <property type="molecule type" value="Genomic_DNA"/>
</dbReference>
<evidence type="ECO:0000256" key="3">
    <source>
        <dbReference type="ARBA" id="ARBA00022692"/>
    </source>
</evidence>
<sequence>MAPPPDSDPLVVGSLFNYRNRKTVDVPWGILYLIFLVLTVVGGVYGITNRNREFSKAFEQDYMADPRNCPAPGHQSLLKDAEPEIIDLPMFFRQMCSHAGSALACNFGGGVSMGPFTHNVAQVAAPAAMGLAVLFAGQIGGGIMLLGLAALGALAFYLWRNEIELCARLLGVAAHGLHENPGLIFLVVVSKIVLVFLVLPIFGFLFASYTNGGVVPNAERVEVTGRVCRDEQGQGVPCCAWQADSWVPPYMSFASVTMLWTVFLFGQFRIFTISGTIAQWYFAPAGAEDALKGSTLRTVRFAIGPQFGTLALGAAVLTVIQLMRQALQRCAAQERRRQQGESLATLVWSLLACCLQCIWGLIEYITKFATVRAAITGEAFFTAGRNVTQLLTRNFLKAYGVWWFPPLVLQMAAFALSAMWGVLIFGISFYAWHSQEHAQAGPQGVCLCAQQAALLGVLSFFMAWVVTAFFAAVLLDIVDAVFICYAMDKDTQSVTRLEVHEVFSQVPVGVAVEQPGGEYSYGAPVTGGYVPPSHPAAATGEYGEVPPPQLARPGHYYDSSARV</sequence>
<proteinExistence type="inferred from homology"/>
<evidence type="ECO:0000256" key="5">
    <source>
        <dbReference type="ARBA" id="ARBA00023136"/>
    </source>
</evidence>
<dbReference type="GeneID" id="17039803"/>
<evidence type="ECO:0000256" key="2">
    <source>
        <dbReference type="ARBA" id="ARBA00007168"/>
    </source>
</evidence>
<keyword evidence="8" id="KW-1185">Reference proteome</keyword>
<dbReference type="AlphaFoldDB" id="I0YTU9"/>
<feature type="transmembrane region" description="Helical" evidence="6">
    <location>
        <begin position="26"/>
        <end position="47"/>
    </location>
</feature>
<dbReference type="GO" id="GO:0022857">
    <property type="term" value="F:transmembrane transporter activity"/>
    <property type="evidence" value="ECO:0007669"/>
    <property type="project" value="UniProtKB-UniRule"/>
</dbReference>
<reference evidence="7 8" key="1">
    <citation type="journal article" date="2012" name="Genome Biol.">
        <title>The genome of the polar eukaryotic microalga coccomyxa subellipsoidea reveals traits of cold adaptation.</title>
        <authorList>
            <person name="Blanc G."/>
            <person name="Agarkova I."/>
            <person name="Grimwood J."/>
            <person name="Kuo A."/>
            <person name="Brueggeman A."/>
            <person name="Dunigan D."/>
            <person name="Gurnon J."/>
            <person name="Ladunga I."/>
            <person name="Lindquist E."/>
            <person name="Lucas S."/>
            <person name="Pangilinan J."/>
            <person name="Proschold T."/>
            <person name="Salamov A."/>
            <person name="Schmutz J."/>
            <person name="Weeks D."/>
            <person name="Yamada T."/>
            <person name="Claverie J.M."/>
            <person name="Grigoriev I."/>
            <person name="Van Etten J."/>
            <person name="Lomsadze A."/>
            <person name="Borodovsky M."/>
        </authorList>
    </citation>
    <scope>NUCLEOTIDE SEQUENCE [LARGE SCALE GENOMIC DNA]</scope>
    <source>
        <strain evidence="7 8">C-169</strain>
    </source>
</reference>
<name>I0YTU9_COCSC</name>